<evidence type="ECO:0000313" key="14">
    <source>
        <dbReference type="EMBL" id="KAB2614206.1"/>
    </source>
</evidence>
<dbReference type="PANTHER" id="PTHR11351">
    <property type="entry name" value="ACYL-COA DESATURASE"/>
    <property type="match status" value="1"/>
</dbReference>
<sequence>MAPPHFTTRRVEFIGRQWNLFDIATSIVVLLFHILSLLAPFYFNWGAFWLFVALYILTGLGITLGYHRSLAHRSFKLPRWLELFCLLREVQYDHQFTDTKKDPHSPLMGFWFSHIGWIFNNSFRFYERRLNNVDDLKRQPYYRFLHRTHLLHSVVLGVLLYVMGGLPFLVWGMAVRTVVLYHITFSVNSIGHIWGRQYVNLNCFRLLALPTLGEGWHNNRHAFDHSAQQGLEWWQVDITWYLIRFLQVAGLATDVKTPTGTHKKRKALHKQIIERNN</sequence>
<evidence type="ECO:0000256" key="10">
    <source>
        <dbReference type="ARBA" id="ARBA00023136"/>
    </source>
</evidence>
<comment type="similarity">
    <text evidence="3 12">Belongs to the fatty acid desaturase type 1 family.</text>
</comment>
<evidence type="ECO:0000313" key="15">
    <source>
        <dbReference type="Proteomes" id="UP000327157"/>
    </source>
</evidence>
<keyword evidence="15" id="KW-1185">Reference proteome</keyword>
<comment type="pathway">
    <text evidence="2">Lipid metabolism.</text>
</comment>
<feature type="transmembrane region" description="Helical" evidence="13">
    <location>
        <begin position="20"/>
        <end position="42"/>
    </location>
</feature>
<evidence type="ECO:0000256" key="4">
    <source>
        <dbReference type="ARBA" id="ARBA00022516"/>
    </source>
</evidence>
<dbReference type="GO" id="GO:0005789">
    <property type="term" value="C:endoplasmic reticulum membrane"/>
    <property type="evidence" value="ECO:0007669"/>
    <property type="project" value="TreeGrafter"/>
</dbReference>
<dbReference type="AlphaFoldDB" id="A0A5N5GFC8"/>
<name>A0A5N5GFC8_9ROSA</name>
<keyword evidence="9" id="KW-0443">Lipid metabolism</keyword>
<dbReference type="CDD" id="cd03505">
    <property type="entry name" value="Delta9-FADS-like"/>
    <property type="match status" value="1"/>
</dbReference>
<keyword evidence="5 12" id="KW-0812">Transmembrane</keyword>
<comment type="subcellular location">
    <subcellularLocation>
        <location evidence="1">Membrane</location>
        <topology evidence="1">Multi-pass membrane protein</topology>
    </subcellularLocation>
</comment>
<feature type="transmembrane region" description="Helical" evidence="13">
    <location>
        <begin position="150"/>
        <end position="172"/>
    </location>
</feature>
<keyword evidence="11 12" id="KW-0275">Fatty acid biosynthesis</keyword>
<feature type="transmembrane region" description="Helical" evidence="13">
    <location>
        <begin position="48"/>
        <end position="66"/>
    </location>
</feature>
<protein>
    <submittedName>
        <fullName evidence="14">Palmitoyl-monogalactosyldiacylglycerol delta-7 desaturase</fullName>
    </submittedName>
</protein>
<comment type="domain">
    <text evidence="12">The histidine box domains are involved in binding the catalytic metal ions.</text>
</comment>
<evidence type="ECO:0000256" key="5">
    <source>
        <dbReference type="ARBA" id="ARBA00022692"/>
    </source>
</evidence>
<evidence type="ECO:0000256" key="11">
    <source>
        <dbReference type="ARBA" id="ARBA00023160"/>
    </source>
</evidence>
<gene>
    <name evidence="14" type="ORF">D8674_039109</name>
</gene>
<evidence type="ECO:0000256" key="1">
    <source>
        <dbReference type="ARBA" id="ARBA00004141"/>
    </source>
</evidence>
<dbReference type="PRINTS" id="PR00075">
    <property type="entry name" value="FACDDSATRASE"/>
</dbReference>
<dbReference type="GO" id="GO:0016717">
    <property type="term" value="F:oxidoreductase activity, acting on paired donors, with oxidation of a pair of donors resulting in the reduction of molecular oxygen to two molecules of water"/>
    <property type="evidence" value="ECO:0007669"/>
    <property type="project" value="InterPro"/>
</dbReference>
<accession>A0A5N5GFC8</accession>
<dbReference type="GO" id="GO:0042761">
    <property type="term" value="P:very long-chain fatty acid biosynthetic process"/>
    <property type="evidence" value="ECO:0007669"/>
    <property type="project" value="TreeGrafter"/>
</dbReference>
<keyword evidence="10 13" id="KW-0472">Membrane</keyword>
<dbReference type="PANTHER" id="PTHR11351:SF31">
    <property type="entry name" value="DESATURASE 1, ISOFORM A-RELATED"/>
    <property type="match status" value="1"/>
</dbReference>
<keyword evidence="8 12" id="KW-0560">Oxidoreductase</keyword>
<evidence type="ECO:0000256" key="8">
    <source>
        <dbReference type="ARBA" id="ARBA00023002"/>
    </source>
</evidence>
<evidence type="ECO:0000256" key="12">
    <source>
        <dbReference type="RuleBase" id="RU000581"/>
    </source>
</evidence>
<dbReference type="InterPro" id="IPR015876">
    <property type="entry name" value="Acyl-CoA_DS"/>
</dbReference>
<dbReference type="OrthoDB" id="10260134at2759"/>
<comment type="caution">
    <text evidence="14">The sequence shown here is derived from an EMBL/GenBank/DDBJ whole genome shotgun (WGS) entry which is preliminary data.</text>
</comment>
<organism evidence="14 15">
    <name type="scientific">Pyrus ussuriensis x Pyrus communis</name>
    <dbReference type="NCBI Taxonomy" id="2448454"/>
    <lineage>
        <taxon>Eukaryota</taxon>
        <taxon>Viridiplantae</taxon>
        <taxon>Streptophyta</taxon>
        <taxon>Embryophyta</taxon>
        <taxon>Tracheophyta</taxon>
        <taxon>Spermatophyta</taxon>
        <taxon>Magnoliopsida</taxon>
        <taxon>eudicotyledons</taxon>
        <taxon>Gunneridae</taxon>
        <taxon>Pentapetalae</taxon>
        <taxon>rosids</taxon>
        <taxon>fabids</taxon>
        <taxon>Rosales</taxon>
        <taxon>Rosaceae</taxon>
        <taxon>Amygdaloideae</taxon>
        <taxon>Maleae</taxon>
        <taxon>Pyrus</taxon>
    </lineage>
</organism>
<keyword evidence="7 13" id="KW-1133">Transmembrane helix</keyword>
<reference evidence="14 15" key="1">
    <citation type="submission" date="2019-09" db="EMBL/GenBank/DDBJ databases">
        <authorList>
            <person name="Ou C."/>
        </authorList>
    </citation>
    <scope>NUCLEOTIDE SEQUENCE [LARGE SCALE GENOMIC DNA]</scope>
    <source>
        <strain evidence="14">S2</strain>
        <tissue evidence="14">Leaf</tissue>
    </source>
</reference>
<evidence type="ECO:0000256" key="2">
    <source>
        <dbReference type="ARBA" id="ARBA00005189"/>
    </source>
</evidence>
<keyword evidence="6" id="KW-0276">Fatty acid metabolism</keyword>
<comment type="cofactor">
    <cofactor evidence="12">
        <name>Fe(2+)</name>
        <dbReference type="ChEBI" id="CHEBI:29033"/>
    </cofactor>
</comment>
<evidence type="ECO:0000256" key="7">
    <source>
        <dbReference type="ARBA" id="ARBA00022989"/>
    </source>
</evidence>
<proteinExistence type="inferred from homology"/>
<evidence type="ECO:0000256" key="6">
    <source>
        <dbReference type="ARBA" id="ARBA00022832"/>
    </source>
</evidence>
<evidence type="ECO:0000256" key="9">
    <source>
        <dbReference type="ARBA" id="ARBA00023098"/>
    </source>
</evidence>
<evidence type="ECO:0000256" key="13">
    <source>
        <dbReference type="SAM" id="Phobius"/>
    </source>
</evidence>
<dbReference type="Proteomes" id="UP000327157">
    <property type="component" value="Unassembled WGS sequence"/>
</dbReference>
<keyword evidence="4 12" id="KW-0444">Lipid biosynthesis</keyword>
<dbReference type="EMBL" id="SMOL01000454">
    <property type="protein sequence ID" value="KAB2614206.1"/>
    <property type="molecule type" value="Genomic_DNA"/>
</dbReference>
<reference evidence="14 15" key="2">
    <citation type="submission" date="2019-11" db="EMBL/GenBank/DDBJ databases">
        <title>A de novo genome assembly of a pear dwarfing rootstock.</title>
        <authorList>
            <person name="Wang F."/>
            <person name="Wang J."/>
            <person name="Li S."/>
            <person name="Zhang Y."/>
            <person name="Fang M."/>
            <person name="Ma L."/>
            <person name="Zhao Y."/>
            <person name="Jiang S."/>
        </authorList>
    </citation>
    <scope>NUCLEOTIDE SEQUENCE [LARGE SCALE GENOMIC DNA]</scope>
    <source>
        <strain evidence="14">S2</strain>
        <tissue evidence="14">Leaf</tissue>
    </source>
</reference>
<evidence type="ECO:0000256" key="3">
    <source>
        <dbReference type="ARBA" id="ARBA00009295"/>
    </source>
</evidence>